<dbReference type="InterPro" id="IPR024651">
    <property type="entry name" value="FAD-SLDH_ssu"/>
</dbReference>
<organism evidence="1">
    <name type="scientific">Gluconobacter frateurii</name>
    <dbReference type="NCBI Taxonomy" id="38308"/>
    <lineage>
        <taxon>Bacteria</taxon>
        <taxon>Pseudomonadati</taxon>
        <taxon>Pseudomonadota</taxon>
        <taxon>Alphaproteobacteria</taxon>
        <taxon>Acetobacterales</taxon>
        <taxon>Acetobacteraceae</taxon>
        <taxon>Gluconobacter</taxon>
    </lineage>
</organism>
<accession>Q60FA3</accession>
<name>Q60FA3_9PROT</name>
<sequence>MSRNTDIHSRDLKQPLLRVSRRGILAGGISLLTATSLRLHAEETKPPLASRDEYERFFEVSRRLMDREKVHPLIGQALYDTLLSQRAAYRSEISQLHDLLTTKKFSSAAEFAREAEHSDKALKETIHALMHGWYRGVVGQIVVVYRAATMFALTDDAVFPKTYATARPFYWTEKPPVVETPTAAPALSPSEYVAESQ</sequence>
<dbReference type="AlphaFoldDB" id="Q60FA3"/>
<dbReference type="EMBL" id="AB192961">
    <property type="protein sequence ID" value="BAD60912.1"/>
    <property type="molecule type" value="Genomic_DNA"/>
</dbReference>
<reference evidence="1" key="1">
    <citation type="journal article" date="2005" name="Biosci. Biotechnol. Biochem.">
        <title>Molecular properties of membrane-bound FAD-containing D-sorbitol dehydrogenase from thermotolerant Gluconobacter frateurii isolated from Thailand.</title>
        <authorList>
            <person name="Toyama H."/>
            <person name="Soemphol W."/>
            <person name="Moonmangmee D."/>
            <person name="Adachi O."/>
            <person name="Matsushita K."/>
        </authorList>
    </citation>
    <scope>NUCLEOTIDE SEQUENCE</scope>
</reference>
<protein>
    <submittedName>
        <fullName evidence="1">Small subunit of sorbitol dehydrogenase</fullName>
    </submittedName>
</protein>
<proteinExistence type="predicted"/>
<evidence type="ECO:0000313" key="1">
    <source>
        <dbReference type="EMBL" id="BAD60912.1"/>
    </source>
</evidence>
<gene>
    <name evidence="1" type="primary">sldS</name>
</gene>
<dbReference type="Pfam" id="PF12318">
    <property type="entry name" value="FAD-SLDH"/>
    <property type="match status" value="1"/>
</dbReference>